<accession>A0A0P0Y4W0</accession>
<gene>
    <name evidence="1" type="ordered locus">Os11g0632033</name>
    <name evidence="1" type="ORF">OSNPB_110632033</name>
</gene>
<dbReference type="InParanoid" id="A0A0P0Y4W0"/>
<evidence type="ECO:0000313" key="1">
    <source>
        <dbReference type="EMBL" id="BAT14955.1"/>
    </source>
</evidence>
<dbReference type="FunCoup" id="A0A0P0Y4W0">
    <property type="interactions" value="331"/>
</dbReference>
<protein>
    <submittedName>
        <fullName evidence="1">Os11g0632033 protein</fullName>
    </submittedName>
</protein>
<dbReference type="AlphaFoldDB" id="A0A0P0Y4W0"/>
<dbReference type="SMR" id="A0A0P0Y4W0"/>
<dbReference type="PaxDb" id="39947-A0A0P0Y4W0"/>
<proteinExistence type="predicted"/>
<dbReference type="EMBL" id="AP014967">
    <property type="protein sequence ID" value="BAT14955.1"/>
    <property type="molecule type" value="Genomic_DNA"/>
</dbReference>
<sequence>MWKYGEIHGNTVGWGILRAHLEDQWMEMGVGGLPPKRLKLFPIFKHVSGIDSDENMSPTIATFEVRNETPSNVSIPSSTIVTGTLANVTNLSAVELKRKPDREVYASLSAEEKEAKLQNNRDYRQRKEEAKTSLTGTLDDITNLSAIELGRKRDKEMYASLPAEKKEAKLQKNRDYRQRKKEATISPTGTLGDITNLTPIELTWKRARHRIIWCTGRYLVLACCSMVCMTVIRQRQMDAWMWSSDFMDALGWLLVLAWRVRADEAS</sequence>
<name>A0A0P0Y4W0_ORYSJ</name>
<reference evidence="1 2" key="3">
    <citation type="journal article" date="2013" name="Rice">
        <title>Improvement of the Oryza sativa Nipponbare reference genome using next generation sequence and optical map data.</title>
        <authorList>
            <person name="Kawahara Y."/>
            <person name="de la Bastide M."/>
            <person name="Hamilton J.P."/>
            <person name="Kanamori H."/>
            <person name="McCombie W.R."/>
            <person name="Ouyang S."/>
            <person name="Schwartz D.C."/>
            <person name="Tanaka T."/>
            <person name="Wu J."/>
            <person name="Zhou S."/>
            <person name="Childs K.L."/>
            <person name="Davidson R.M."/>
            <person name="Lin H."/>
            <person name="Quesada-Ocampo L."/>
            <person name="Vaillancourt B."/>
            <person name="Sakai H."/>
            <person name="Lee S.S."/>
            <person name="Kim J."/>
            <person name="Numa H."/>
            <person name="Itoh T."/>
            <person name="Buell C.R."/>
            <person name="Matsumoto T."/>
        </authorList>
    </citation>
    <scope>NUCLEOTIDE SEQUENCE [LARGE SCALE GENOMIC DNA]</scope>
    <source>
        <strain evidence="2">cv. Nipponbare</strain>
    </source>
</reference>
<organism evidence="1 2">
    <name type="scientific">Oryza sativa subsp. japonica</name>
    <name type="common">Rice</name>
    <dbReference type="NCBI Taxonomy" id="39947"/>
    <lineage>
        <taxon>Eukaryota</taxon>
        <taxon>Viridiplantae</taxon>
        <taxon>Streptophyta</taxon>
        <taxon>Embryophyta</taxon>
        <taxon>Tracheophyta</taxon>
        <taxon>Spermatophyta</taxon>
        <taxon>Magnoliopsida</taxon>
        <taxon>Liliopsida</taxon>
        <taxon>Poales</taxon>
        <taxon>Poaceae</taxon>
        <taxon>BOP clade</taxon>
        <taxon>Oryzoideae</taxon>
        <taxon>Oryzeae</taxon>
        <taxon>Oryzinae</taxon>
        <taxon>Oryza</taxon>
        <taxon>Oryza sativa</taxon>
    </lineage>
</organism>
<reference evidence="2" key="1">
    <citation type="journal article" date="2005" name="Nature">
        <title>The map-based sequence of the rice genome.</title>
        <authorList>
            <consortium name="International rice genome sequencing project (IRGSP)"/>
            <person name="Matsumoto T."/>
            <person name="Wu J."/>
            <person name="Kanamori H."/>
            <person name="Katayose Y."/>
            <person name="Fujisawa M."/>
            <person name="Namiki N."/>
            <person name="Mizuno H."/>
            <person name="Yamamoto K."/>
            <person name="Antonio B.A."/>
            <person name="Baba T."/>
            <person name="Sakata K."/>
            <person name="Nagamura Y."/>
            <person name="Aoki H."/>
            <person name="Arikawa K."/>
            <person name="Arita K."/>
            <person name="Bito T."/>
            <person name="Chiden Y."/>
            <person name="Fujitsuka N."/>
            <person name="Fukunaka R."/>
            <person name="Hamada M."/>
            <person name="Harada C."/>
            <person name="Hayashi A."/>
            <person name="Hijishita S."/>
            <person name="Honda M."/>
            <person name="Hosokawa S."/>
            <person name="Ichikawa Y."/>
            <person name="Idonuma A."/>
            <person name="Iijima M."/>
            <person name="Ikeda M."/>
            <person name="Ikeno M."/>
            <person name="Ito K."/>
            <person name="Ito S."/>
            <person name="Ito T."/>
            <person name="Ito Y."/>
            <person name="Ito Y."/>
            <person name="Iwabuchi A."/>
            <person name="Kamiya K."/>
            <person name="Karasawa W."/>
            <person name="Kurita K."/>
            <person name="Katagiri S."/>
            <person name="Kikuta A."/>
            <person name="Kobayashi H."/>
            <person name="Kobayashi N."/>
            <person name="Machita K."/>
            <person name="Maehara T."/>
            <person name="Masukawa M."/>
            <person name="Mizubayashi T."/>
            <person name="Mukai Y."/>
            <person name="Nagasaki H."/>
            <person name="Nagata Y."/>
            <person name="Naito S."/>
            <person name="Nakashima M."/>
            <person name="Nakama Y."/>
            <person name="Nakamichi Y."/>
            <person name="Nakamura M."/>
            <person name="Meguro A."/>
            <person name="Negishi M."/>
            <person name="Ohta I."/>
            <person name="Ohta T."/>
            <person name="Okamoto M."/>
            <person name="Ono N."/>
            <person name="Saji S."/>
            <person name="Sakaguchi M."/>
            <person name="Sakai K."/>
            <person name="Shibata M."/>
            <person name="Shimokawa T."/>
            <person name="Song J."/>
            <person name="Takazaki Y."/>
            <person name="Terasawa K."/>
            <person name="Tsugane M."/>
            <person name="Tsuji K."/>
            <person name="Ueda S."/>
            <person name="Waki K."/>
            <person name="Yamagata H."/>
            <person name="Yamamoto M."/>
            <person name="Yamamoto S."/>
            <person name="Yamane H."/>
            <person name="Yoshiki S."/>
            <person name="Yoshihara R."/>
            <person name="Yukawa K."/>
            <person name="Zhong H."/>
            <person name="Yano M."/>
            <person name="Yuan Q."/>
            <person name="Ouyang S."/>
            <person name="Liu J."/>
            <person name="Jones K.M."/>
            <person name="Gansberger K."/>
            <person name="Moffat K."/>
            <person name="Hill J."/>
            <person name="Bera J."/>
            <person name="Fadrosh D."/>
            <person name="Jin S."/>
            <person name="Johri S."/>
            <person name="Kim M."/>
            <person name="Overton L."/>
            <person name="Reardon M."/>
            <person name="Tsitrin T."/>
            <person name="Vuong H."/>
            <person name="Weaver B."/>
            <person name="Ciecko A."/>
            <person name="Tallon L."/>
            <person name="Jackson J."/>
            <person name="Pai G."/>
            <person name="Aken S.V."/>
            <person name="Utterback T."/>
            <person name="Reidmuller S."/>
            <person name="Feldblyum T."/>
            <person name="Hsiao J."/>
            <person name="Zismann V."/>
            <person name="Iobst S."/>
            <person name="de Vazeille A.R."/>
            <person name="Buell C.R."/>
            <person name="Ying K."/>
            <person name="Li Y."/>
            <person name="Lu T."/>
            <person name="Huang Y."/>
            <person name="Zhao Q."/>
            <person name="Feng Q."/>
            <person name="Zhang L."/>
            <person name="Zhu J."/>
            <person name="Weng Q."/>
            <person name="Mu J."/>
            <person name="Lu Y."/>
            <person name="Fan D."/>
            <person name="Liu Y."/>
            <person name="Guan J."/>
            <person name="Zhang Y."/>
            <person name="Yu S."/>
            <person name="Liu X."/>
            <person name="Zhang Y."/>
            <person name="Hong G."/>
            <person name="Han B."/>
            <person name="Choisne N."/>
            <person name="Demange N."/>
            <person name="Orjeda G."/>
            <person name="Samain S."/>
            <person name="Cattolico L."/>
            <person name="Pelletier E."/>
            <person name="Couloux A."/>
            <person name="Segurens B."/>
            <person name="Wincker P."/>
            <person name="D'Hont A."/>
            <person name="Scarpelli C."/>
            <person name="Weissenbach J."/>
            <person name="Salanoubat M."/>
            <person name="Quetier F."/>
            <person name="Yu Y."/>
            <person name="Kim H.R."/>
            <person name="Rambo T."/>
            <person name="Currie J."/>
            <person name="Collura K."/>
            <person name="Luo M."/>
            <person name="Yang T."/>
            <person name="Ammiraju J.S.S."/>
            <person name="Engler F."/>
            <person name="Soderlund C."/>
            <person name="Wing R.A."/>
            <person name="Palmer L.E."/>
            <person name="de la Bastide M."/>
            <person name="Spiegel L."/>
            <person name="Nascimento L."/>
            <person name="Zutavern T."/>
            <person name="O'Shaughnessy A."/>
            <person name="Dike S."/>
            <person name="Dedhia N."/>
            <person name="Preston R."/>
            <person name="Balija V."/>
            <person name="McCombie W.R."/>
            <person name="Chow T."/>
            <person name="Chen H."/>
            <person name="Chung M."/>
            <person name="Chen C."/>
            <person name="Shaw J."/>
            <person name="Wu H."/>
            <person name="Hsiao K."/>
            <person name="Chao Y."/>
            <person name="Chu M."/>
            <person name="Cheng C."/>
            <person name="Hour A."/>
            <person name="Lee P."/>
            <person name="Lin S."/>
            <person name="Lin Y."/>
            <person name="Liou J."/>
            <person name="Liu S."/>
            <person name="Hsing Y."/>
            <person name="Raghuvanshi S."/>
            <person name="Mohanty A."/>
            <person name="Bharti A.K."/>
            <person name="Gaur A."/>
            <person name="Gupta V."/>
            <person name="Kumar D."/>
            <person name="Ravi V."/>
            <person name="Vij S."/>
            <person name="Kapur A."/>
            <person name="Khurana P."/>
            <person name="Khurana P."/>
            <person name="Khurana J.P."/>
            <person name="Tyagi A.K."/>
            <person name="Gaikwad K."/>
            <person name="Singh A."/>
            <person name="Dalal V."/>
            <person name="Srivastava S."/>
            <person name="Dixit A."/>
            <person name="Pal A.K."/>
            <person name="Ghazi I.A."/>
            <person name="Yadav M."/>
            <person name="Pandit A."/>
            <person name="Bhargava A."/>
            <person name="Sureshbabu K."/>
            <person name="Batra K."/>
            <person name="Sharma T.R."/>
            <person name="Mohapatra T."/>
            <person name="Singh N.K."/>
            <person name="Messing J."/>
            <person name="Nelson A.B."/>
            <person name="Fuks G."/>
            <person name="Kavchok S."/>
            <person name="Keizer G."/>
            <person name="Linton E."/>
            <person name="Llaca V."/>
            <person name="Song R."/>
            <person name="Tanyolac B."/>
            <person name="Young S."/>
            <person name="Ho-Il K."/>
            <person name="Hahn J.H."/>
            <person name="Sangsakoo G."/>
            <person name="Vanavichit A."/>
            <person name="de Mattos Luiz.A.T."/>
            <person name="Zimmer P.D."/>
            <person name="Malone G."/>
            <person name="Dellagostin O."/>
            <person name="de Oliveira A.C."/>
            <person name="Bevan M."/>
            <person name="Bancroft I."/>
            <person name="Minx P."/>
            <person name="Cordum H."/>
            <person name="Wilson R."/>
            <person name="Cheng Z."/>
            <person name="Jin W."/>
            <person name="Jiang J."/>
            <person name="Leong S.A."/>
            <person name="Iwama H."/>
            <person name="Gojobori T."/>
            <person name="Itoh T."/>
            <person name="Niimura Y."/>
            <person name="Fujii Y."/>
            <person name="Habara T."/>
            <person name="Sakai H."/>
            <person name="Sato Y."/>
            <person name="Wilson G."/>
            <person name="Kumar K."/>
            <person name="McCouch S."/>
            <person name="Juretic N."/>
            <person name="Hoen D."/>
            <person name="Wright S."/>
            <person name="Bruskiewich R."/>
            <person name="Bureau T."/>
            <person name="Miyao A."/>
            <person name="Hirochika H."/>
            <person name="Nishikawa T."/>
            <person name="Kadowaki K."/>
            <person name="Sugiura M."/>
            <person name="Burr B."/>
            <person name="Sasaki T."/>
        </authorList>
    </citation>
    <scope>NUCLEOTIDE SEQUENCE [LARGE SCALE GENOMIC DNA]</scope>
    <source>
        <strain evidence="2">cv. Nipponbare</strain>
    </source>
</reference>
<keyword evidence="2" id="KW-1185">Reference proteome</keyword>
<dbReference type="Proteomes" id="UP000059680">
    <property type="component" value="Chromosome 11"/>
</dbReference>
<evidence type="ECO:0000313" key="2">
    <source>
        <dbReference type="Proteomes" id="UP000059680"/>
    </source>
</evidence>
<reference evidence="1 2" key="2">
    <citation type="journal article" date="2013" name="Plant Cell Physiol.">
        <title>Rice Annotation Project Database (RAP-DB): an integrative and interactive database for rice genomics.</title>
        <authorList>
            <person name="Sakai H."/>
            <person name="Lee S.S."/>
            <person name="Tanaka T."/>
            <person name="Numa H."/>
            <person name="Kim J."/>
            <person name="Kawahara Y."/>
            <person name="Wakimoto H."/>
            <person name="Yang C.C."/>
            <person name="Iwamoto M."/>
            <person name="Abe T."/>
            <person name="Yamada Y."/>
            <person name="Muto A."/>
            <person name="Inokuchi H."/>
            <person name="Ikemura T."/>
            <person name="Matsumoto T."/>
            <person name="Sasaki T."/>
            <person name="Itoh T."/>
        </authorList>
    </citation>
    <scope>NUCLEOTIDE SEQUENCE [LARGE SCALE GENOMIC DNA]</scope>
    <source>
        <strain evidence="2">cv. Nipponbare</strain>
    </source>
</reference>